<gene>
    <name evidence="3" type="ORF">IOE58_02100</name>
</gene>
<dbReference type="CDD" id="cd00090">
    <property type="entry name" value="HTH_ARSR"/>
    <property type="match status" value="1"/>
</dbReference>
<feature type="compositionally biased region" description="Basic residues" evidence="1">
    <location>
        <begin position="110"/>
        <end position="122"/>
    </location>
</feature>
<reference evidence="3 4" key="1">
    <citation type="submission" date="2020-10" db="EMBL/GenBank/DDBJ databases">
        <title>Draft genome and description of Brachybacterium epidermidis sp nov.</title>
        <authorList>
            <person name="Boxberger M."/>
            <person name="La Scola B."/>
        </authorList>
    </citation>
    <scope>NUCLEOTIDE SEQUENCE [LARGE SCALE GENOMIC DNA]</scope>
    <source>
        <strain evidence="3 4">Marseille-Q2903</strain>
    </source>
</reference>
<accession>A0ABR9VXY2</accession>
<proteinExistence type="predicted"/>
<dbReference type="EMBL" id="JADEYR010000001">
    <property type="protein sequence ID" value="MBE9403042.1"/>
    <property type="molecule type" value="Genomic_DNA"/>
</dbReference>
<comment type="caution">
    <text evidence="3">The sequence shown here is derived from an EMBL/GenBank/DDBJ whole genome shotgun (WGS) entry which is preliminary data.</text>
</comment>
<dbReference type="Proteomes" id="UP000644727">
    <property type="component" value="Unassembled WGS sequence"/>
</dbReference>
<evidence type="ECO:0000313" key="3">
    <source>
        <dbReference type="EMBL" id="MBE9403042.1"/>
    </source>
</evidence>
<evidence type="ECO:0000259" key="2">
    <source>
        <dbReference type="PROSITE" id="PS50987"/>
    </source>
</evidence>
<organism evidence="3 4">
    <name type="scientific">Brachybacterium epidermidis</name>
    <dbReference type="NCBI Taxonomy" id="2781983"/>
    <lineage>
        <taxon>Bacteria</taxon>
        <taxon>Bacillati</taxon>
        <taxon>Actinomycetota</taxon>
        <taxon>Actinomycetes</taxon>
        <taxon>Micrococcales</taxon>
        <taxon>Dermabacteraceae</taxon>
        <taxon>Brachybacterium</taxon>
    </lineage>
</organism>
<dbReference type="SMART" id="SM00418">
    <property type="entry name" value="HTH_ARSR"/>
    <property type="match status" value="1"/>
</dbReference>
<dbReference type="PROSITE" id="PS50987">
    <property type="entry name" value="HTH_ARSR_2"/>
    <property type="match status" value="1"/>
</dbReference>
<evidence type="ECO:0000256" key="1">
    <source>
        <dbReference type="SAM" id="MobiDB-lite"/>
    </source>
</evidence>
<keyword evidence="4" id="KW-1185">Reference proteome</keyword>
<name>A0ABR9VXY2_9MICO</name>
<feature type="domain" description="HTH arsR-type" evidence="2">
    <location>
        <begin position="1"/>
        <end position="63"/>
    </location>
</feature>
<dbReference type="InterPro" id="IPR036388">
    <property type="entry name" value="WH-like_DNA-bd_sf"/>
</dbReference>
<protein>
    <submittedName>
        <fullName evidence="3">Helix-turn-helix transcriptional regulator</fullName>
    </submittedName>
</protein>
<sequence length="129" mass="14198">MPVGALGEAVGKPVPAVSQHLAKLRMTAMVECHQEGNRVFYRLTNDHAARLVTDAMHQAEHAASPNPPRPRTRRVPEPAASPNPPHHRTGGRDRGLTLDPRGVGWPACPRGHRSHQRQRRSPRQSPSDS</sequence>
<feature type="region of interest" description="Disordered" evidence="1">
    <location>
        <begin position="52"/>
        <end position="129"/>
    </location>
</feature>
<dbReference type="InterPro" id="IPR036390">
    <property type="entry name" value="WH_DNA-bd_sf"/>
</dbReference>
<evidence type="ECO:0000313" key="4">
    <source>
        <dbReference type="Proteomes" id="UP000644727"/>
    </source>
</evidence>
<dbReference type="InterPro" id="IPR001845">
    <property type="entry name" value="HTH_ArsR_DNA-bd_dom"/>
</dbReference>
<dbReference type="SUPFAM" id="SSF46785">
    <property type="entry name" value="Winged helix' DNA-binding domain"/>
    <property type="match status" value="1"/>
</dbReference>
<dbReference type="InterPro" id="IPR011991">
    <property type="entry name" value="ArsR-like_HTH"/>
</dbReference>
<dbReference type="Gene3D" id="1.10.10.10">
    <property type="entry name" value="Winged helix-like DNA-binding domain superfamily/Winged helix DNA-binding domain"/>
    <property type="match status" value="1"/>
</dbReference>